<dbReference type="GO" id="GO:0003700">
    <property type="term" value="F:DNA-binding transcription factor activity"/>
    <property type="evidence" value="ECO:0007669"/>
    <property type="project" value="TreeGrafter"/>
</dbReference>
<evidence type="ECO:0000256" key="3">
    <source>
        <dbReference type="ARBA" id="ARBA00023163"/>
    </source>
</evidence>
<feature type="domain" description="HTH tetR-type" evidence="5">
    <location>
        <begin position="5"/>
        <end position="65"/>
    </location>
</feature>
<organism evidence="6 7">
    <name type="scientific">Actinomadura namibiensis</name>
    <dbReference type="NCBI Taxonomy" id="182080"/>
    <lineage>
        <taxon>Bacteria</taxon>
        <taxon>Bacillati</taxon>
        <taxon>Actinomycetota</taxon>
        <taxon>Actinomycetes</taxon>
        <taxon>Streptosporangiales</taxon>
        <taxon>Thermomonosporaceae</taxon>
        <taxon>Actinomadura</taxon>
    </lineage>
</organism>
<dbReference type="SUPFAM" id="SSF46689">
    <property type="entry name" value="Homeodomain-like"/>
    <property type="match status" value="1"/>
</dbReference>
<dbReference type="Pfam" id="PF00440">
    <property type="entry name" value="TetR_N"/>
    <property type="match status" value="1"/>
</dbReference>
<keyword evidence="1" id="KW-0805">Transcription regulation</keyword>
<dbReference type="AlphaFoldDB" id="A0A7W3LKH5"/>
<evidence type="ECO:0000313" key="7">
    <source>
        <dbReference type="Proteomes" id="UP000572680"/>
    </source>
</evidence>
<dbReference type="SUPFAM" id="SSF48498">
    <property type="entry name" value="Tetracyclin repressor-like, C-terminal domain"/>
    <property type="match status" value="1"/>
</dbReference>
<keyword evidence="3" id="KW-0804">Transcription</keyword>
<dbReference type="InterPro" id="IPR009057">
    <property type="entry name" value="Homeodomain-like_sf"/>
</dbReference>
<dbReference type="EMBL" id="JACJIA010000001">
    <property type="protein sequence ID" value="MBA8949820.1"/>
    <property type="molecule type" value="Genomic_DNA"/>
</dbReference>
<dbReference type="Gene3D" id="1.10.10.60">
    <property type="entry name" value="Homeodomain-like"/>
    <property type="match status" value="1"/>
</dbReference>
<evidence type="ECO:0000256" key="1">
    <source>
        <dbReference type="ARBA" id="ARBA00023015"/>
    </source>
</evidence>
<proteinExistence type="predicted"/>
<keyword evidence="7" id="KW-1185">Reference proteome</keyword>
<dbReference type="InterPro" id="IPR001647">
    <property type="entry name" value="HTH_TetR"/>
</dbReference>
<dbReference type="GO" id="GO:0000976">
    <property type="term" value="F:transcription cis-regulatory region binding"/>
    <property type="evidence" value="ECO:0007669"/>
    <property type="project" value="TreeGrafter"/>
</dbReference>
<evidence type="ECO:0000256" key="4">
    <source>
        <dbReference type="PROSITE-ProRule" id="PRU00335"/>
    </source>
</evidence>
<dbReference type="InterPro" id="IPR050109">
    <property type="entry name" value="HTH-type_TetR-like_transc_reg"/>
</dbReference>
<dbReference type="PANTHER" id="PTHR30055">
    <property type="entry name" value="HTH-TYPE TRANSCRIPTIONAL REGULATOR RUTR"/>
    <property type="match status" value="1"/>
</dbReference>
<dbReference type="Gene3D" id="1.10.357.10">
    <property type="entry name" value="Tetracycline Repressor, domain 2"/>
    <property type="match status" value="1"/>
</dbReference>
<dbReference type="InterPro" id="IPR011075">
    <property type="entry name" value="TetR_C"/>
</dbReference>
<sequence>MTRGPRRAQQIFDATLELLAARGYRSLTVEGVAERAGVNKTTIYRWWPSKAALLGAALTHGTPLDLAVPDTGSLRGDLEALTRRVLDLLTRPPAADIAVAFLGAAAGEPELAGHAHAFFADRLARERAVFDRAAARGELAPGADPALLMDLLAGALWVRVVFRGLPADDDLPARLVDTVLNGASRA</sequence>
<protein>
    <submittedName>
        <fullName evidence="6">AcrR family transcriptional regulator</fullName>
    </submittedName>
</protein>
<name>A0A7W3LKH5_ACTNM</name>
<evidence type="ECO:0000313" key="6">
    <source>
        <dbReference type="EMBL" id="MBA8949820.1"/>
    </source>
</evidence>
<dbReference type="PROSITE" id="PS50977">
    <property type="entry name" value="HTH_TETR_2"/>
    <property type="match status" value="1"/>
</dbReference>
<feature type="DNA-binding region" description="H-T-H motif" evidence="4">
    <location>
        <begin position="28"/>
        <end position="47"/>
    </location>
</feature>
<dbReference type="Proteomes" id="UP000572680">
    <property type="component" value="Unassembled WGS sequence"/>
</dbReference>
<dbReference type="PANTHER" id="PTHR30055:SF148">
    <property type="entry name" value="TETR-FAMILY TRANSCRIPTIONAL REGULATOR"/>
    <property type="match status" value="1"/>
</dbReference>
<dbReference type="Pfam" id="PF16859">
    <property type="entry name" value="TetR_C_11"/>
    <property type="match status" value="1"/>
</dbReference>
<comment type="caution">
    <text evidence="6">The sequence shown here is derived from an EMBL/GenBank/DDBJ whole genome shotgun (WGS) entry which is preliminary data.</text>
</comment>
<keyword evidence="2 4" id="KW-0238">DNA-binding</keyword>
<gene>
    <name evidence="6" type="ORF">HNR61_001418</name>
</gene>
<evidence type="ECO:0000259" key="5">
    <source>
        <dbReference type="PROSITE" id="PS50977"/>
    </source>
</evidence>
<reference evidence="6 7" key="1">
    <citation type="submission" date="2020-08" db="EMBL/GenBank/DDBJ databases">
        <title>Genomic Encyclopedia of Type Strains, Phase IV (KMG-IV): sequencing the most valuable type-strain genomes for metagenomic binning, comparative biology and taxonomic classification.</title>
        <authorList>
            <person name="Goeker M."/>
        </authorList>
    </citation>
    <scope>NUCLEOTIDE SEQUENCE [LARGE SCALE GENOMIC DNA]</scope>
    <source>
        <strain evidence="6 7">DSM 44197</strain>
    </source>
</reference>
<accession>A0A7W3LKH5</accession>
<dbReference type="InterPro" id="IPR036271">
    <property type="entry name" value="Tet_transcr_reg_TetR-rel_C_sf"/>
</dbReference>
<evidence type="ECO:0000256" key="2">
    <source>
        <dbReference type="ARBA" id="ARBA00023125"/>
    </source>
</evidence>
<dbReference type="RefSeq" id="WP_312897790.1">
    <property type="nucleotide sequence ID" value="NZ_BAAALP010000025.1"/>
</dbReference>
<dbReference type="PRINTS" id="PR00455">
    <property type="entry name" value="HTHTETR"/>
</dbReference>